<comment type="caution">
    <text evidence="4">The sequence shown here is derived from an EMBL/GenBank/DDBJ whole genome shotgun (WGS) entry which is preliminary data.</text>
</comment>
<name>A0A7I9XFY4_9MYCO</name>
<reference evidence="4 5" key="1">
    <citation type="journal article" date="2019" name="Emerg. Microbes Infect.">
        <title>Comprehensive subspecies identification of 175 nontuberculous mycobacteria species based on 7547 genomic profiles.</title>
        <authorList>
            <person name="Matsumoto Y."/>
            <person name="Kinjo T."/>
            <person name="Motooka D."/>
            <person name="Nabeya D."/>
            <person name="Jung N."/>
            <person name="Uechi K."/>
            <person name="Horii T."/>
            <person name="Iida T."/>
            <person name="Fujita J."/>
            <person name="Nakamura S."/>
        </authorList>
    </citation>
    <scope>NUCLEOTIDE SEQUENCE [LARGE SCALE GENOMIC DNA]</scope>
    <source>
        <strain evidence="4 5">JCM 16017</strain>
    </source>
</reference>
<gene>
    <name evidence="4" type="ORF">MSEN_03780</name>
</gene>
<comment type="similarity">
    <text evidence="1">Belongs to the UPF0337 (CsbD) family.</text>
</comment>
<dbReference type="AlphaFoldDB" id="A0A7I9XFY4"/>
<feature type="compositionally biased region" description="Basic and acidic residues" evidence="2">
    <location>
        <begin position="46"/>
        <end position="57"/>
    </location>
</feature>
<feature type="region of interest" description="Disordered" evidence="2">
    <location>
        <begin position="1"/>
        <end position="57"/>
    </location>
</feature>
<protein>
    <submittedName>
        <fullName evidence="4">CsbD family protein</fullName>
    </submittedName>
</protein>
<evidence type="ECO:0000256" key="1">
    <source>
        <dbReference type="ARBA" id="ARBA00009129"/>
    </source>
</evidence>
<evidence type="ECO:0000256" key="2">
    <source>
        <dbReference type="SAM" id="MobiDB-lite"/>
    </source>
</evidence>
<sequence>MGLADKARNAAEDVAGKAKEAVGNVTGSDDLRNEGKTDQGKSSLKKAGENIKDAFKD</sequence>
<accession>A0A7I9XFY4</accession>
<dbReference type="InterPro" id="IPR008462">
    <property type="entry name" value="CsbD"/>
</dbReference>
<feature type="compositionally biased region" description="Basic and acidic residues" evidence="2">
    <location>
        <begin position="29"/>
        <end position="39"/>
    </location>
</feature>
<evidence type="ECO:0000313" key="4">
    <source>
        <dbReference type="EMBL" id="GFG68658.1"/>
    </source>
</evidence>
<proteinExistence type="inferred from homology"/>
<dbReference type="Gene3D" id="1.10.1470.10">
    <property type="entry name" value="YjbJ"/>
    <property type="match status" value="1"/>
</dbReference>
<feature type="compositionally biased region" description="Basic and acidic residues" evidence="2">
    <location>
        <begin position="1"/>
        <end position="20"/>
    </location>
</feature>
<dbReference type="SUPFAM" id="SSF69047">
    <property type="entry name" value="Hypothetical protein YjbJ"/>
    <property type="match status" value="1"/>
</dbReference>
<feature type="domain" description="CsbD-like" evidence="3">
    <location>
        <begin position="5"/>
        <end position="57"/>
    </location>
</feature>
<evidence type="ECO:0000313" key="5">
    <source>
        <dbReference type="Proteomes" id="UP000465263"/>
    </source>
</evidence>
<evidence type="ECO:0000259" key="3">
    <source>
        <dbReference type="Pfam" id="PF05532"/>
    </source>
</evidence>
<organism evidence="4 5">
    <name type="scientific">Mycolicibacter senuensis</name>
    <dbReference type="NCBI Taxonomy" id="386913"/>
    <lineage>
        <taxon>Bacteria</taxon>
        <taxon>Bacillati</taxon>
        <taxon>Actinomycetota</taxon>
        <taxon>Actinomycetes</taxon>
        <taxon>Mycobacteriales</taxon>
        <taxon>Mycobacteriaceae</taxon>
        <taxon>Mycolicibacter</taxon>
    </lineage>
</organism>
<dbReference type="InterPro" id="IPR036629">
    <property type="entry name" value="YjbJ_sf"/>
</dbReference>
<keyword evidence="5" id="KW-1185">Reference proteome</keyword>
<dbReference type="OrthoDB" id="2143260at2"/>
<dbReference type="EMBL" id="BLKV01000001">
    <property type="protein sequence ID" value="GFG68658.1"/>
    <property type="molecule type" value="Genomic_DNA"/>
</dbReference>
<dbReference type="Pfam" id="PF05532">
    <property type="entry name" value="CsbD"/>
    <property type="match status" value="1"/>
</dbReference>
<dbReference type="RefSeq" id="WP_085081756.1">
    <property type="nucleotide sequence ID" value="NZ_BLKV01000001.1"/>
</dbReference>
<dbReference type="Proteomes" id="UP000465263">
    <property type="component" value="Unassembled WGS sequence"/>
</dbReference>